<gene>
    <name evidence="4" type="ORF">K489DRAFT_418533</name>
</gene>
<name>A0A6J3LTZ6_9PEZI</name>
<dbReference type="AlphaFoldDB" id="A0A6J3LTZ6"/>
<dbReference type="GO" id="GO:0070072">
    <property type="term" value="P:vacuolar proton-transporting V-type ATPase complex assembly"/>
    <property type="evidence" value="ECO:0007669"/>
    <property type="project" value="InterPro"/>
</dbReference>
<feature type="compositionally biased region" description="Low complexity" evidence="1">
    <location>
        <begin position="164"/>
        <end position="183"/>
    </location>
</feature>
<feature type="transmembrane region" description="Helical" evidence="2">
    <location>
        <begin position="20"/>
        <end position="41"/>
    </location>
</feature>
<feature type="compositionally biased region" description="Polar residues" evidence="1">
    <location>
        <begin position="125"/>
        <end position="155"/>
    </location>
</feature>
<evidence type="ECO:0000256" key="1">
    <source>
        <dbReference type="SAM" id="MobiDB-lite"/>
    </source>
</evidence>
<feature type="transmembrane region" description="Helical" evidence="2">
    <location>
        <begin position="48"/>
        <end position="66"/>
    </location>
</feature>
<dbReference type="GO" id="GO:0005789">
    <property type="term" value="C:endoplasmic reticulum membrane"/>
    <property type="evidence" value="ECO:0007669"/>
    <property type="project" value="TreeGrafter"/>
</dbReference>
<dbReference type="OrthoDB" id="9626941at2759"/>
<dbReference type="PANTHER" id="PTHR28251">
    <property type="entry name" value="V-TYPE ATPASE ASSEMBLY FACTOR PKR1"/>
    <property type="match status" value="1"/>
</dbReference>
<keyword evidence="2" id="KW-0472">Membrane</keyword>
<feature type="region of interest" description="Disordered" evidence="1">
    <location>
        <begin position="79"/>
        <end position="209"/>
    </location>
</feature>
<dbReference type="PANTHER" id="PTHR28251:SF1">
    <property type="entry name" value="V-TYPE ATPASE ASSEMBLY FACTOR PKR1"/>
    <property type="match status" value="1"/>
</dbReference>
<keyword evidence="2" id="KW-1133">Transmembrane helix</keyword>
<proteinExistence type="predicted"/>
<organism evidence="4">
    <name type="scientific">Dissoconium aciculare CBS 342.82</name>
    <dbReference type="NCBI Taxonomy" id="1314786"/>
    <lineage>
        <taxon>Eukaryota</taxon>
        <taxon>Fungi</taxon>
        <taxon>Dikarya</taxon>
        <taxon>Ascomycota</taxon>
        <taxon>Pezizomycotina</taxon>
        <taxon>Dothideomycetes</taxon>
        <taxon>Dothideomycetidae</taxon>
        <taxon>Mycosphaerellales</taxon>
        <taxon>Dissoconiaceae</taxon>
        <taxon>Dissoconium</taxon>
    </lineage>
</organism>
<evidence type="ECO:0000313" key="3">
    <source>
        <dbReference type="Proteomes" id="UP000504637"/>
    </source>
</evidence>
<keyword evidence="2" id="KW-0812">Transmembrane</keyword>
<dbReference type="GeneID" id="54365999"/>
<sequence length="209" mass="22887">MADFLPSLWSSIFTPGPTPTLLLATNLTFASLQLLLFALLLATYSIHFLILSGLCGGLWASINWFARELIAAEAKEKEAKRLRQREKERRDEARGGQEEADDEGEETETEGDGATASMIVVDPPTDSTTKQSNTEQPTPHADQTQSETLSSTNETLRQRKPAPSESVRSEQSQSSLHSANSLHEAGSTDSEWEKVDDKDAAAGVQQRRA</sequence>
<dbReference type="InterPro" id="IPR013945">
    <property type="entry name" value="Pkr1"/>
</dbReference>
<accession>A0A6J3LTZ6</accession>
<reference evidence="4" key="3">
    <citation type="submission" date="2025-08" db="UniProtKB">
        <authorList>
            <consortium name="RefSeq"/>
        </authorList>
    </citation>
    <scope>IDENTIFICATION</scope>
    <source>
        <strain evidence="4">CBS 342.82</strain>
    </source>
</reference>
<dbReference type="RefSeq" id="XP_033455785.1">
    <property type="nucleotide sequence ID" value="XM_033608199.1"/>
</dbReference>
<evidence type="ECO:0000313" key="4">
    <source>
        <dbReference type="RefSeq" id="XP_033455785.1"/>
    </source>
</evidence>
<dbReference type="Pfam" id="PF08636">
    <property type="entry name" value="Pkr1"/>
    <property type="match status" value="1"/>
</dbReference>
<feature type="compositionally biased region" description="Basic and acidic residues" evidence="1">
    <location>
        <begin position="79"/>
        <end position="97"/>
    </location>
</feature>
<evidence type="ECO:0000256" key="2">
    <source>
        <dbReference type="SAM" id="Phobius"/>
    </source>
</evidence>
<reference evidence="4" key="1">
    <citation type="submission" date="2020-01" db="EMBL/GenBank/DDBJ databases">
        <authorList>
            <consortium name="DOE Joint Genome Institute"/>
            <person name="Haridas S."/>
            <person name="Albert R."/>
            <person name="Binder M."/>
            <person name="Bloem J."/>
            <person name="Labutti K."/>
            <person name="Salamov A."/>
            <person name="Andreopoulos B."/>
            <person name="Baker S.E."/>
            <person name="Barry K."/>
            <person name="Bills G."/>
            <person name="Bluhm B.H."/>
            <person name="Cannon C."/>
            <person name="Castanera R."/>
            <person name="Culley D.E."/>
            <person name="Daum C."/>
            <person name="Ezra D."/>
            <person name="Gonzalez J.B."/>
            <person name="Henrissat B."/>
            <person name="Kuo A."/>
            <person name="Liang C."/>
            <person name="Lipzen A."/>
            <person name="Lutzoni F."/>
            <person name="Magnuson J."/>
            <person name="Mondo S."/>
            <person name="Nolan M."/>
            <person name="Ohm R."/>
            <person name="Pangilinan J."/>
            <person name="Park H.-J."/>
            <person name="Ramirez L."/>
            <person name="Alfaro M."/>
            <person name="Sun H."/>
            <person name="Tritt A."/>
            <person name="Yoshinaga Y."/>
            <person name="Zwiers L.-H."/>
            <person name="Turgeon B.G."/>
            <person name="Goodwin S.B."/>
            <person name="Spatafora J.W."/>
            <person name="Crous P.W."/>
            <person name="Grigoriev I.V."/>
        </authorList>
    </citation>
    <scope>NUCLEOTIDE SEQUENCE</scope>
    <source>
        <strain evidence="4">CBS 342.82</strain>
    </source>
</reference>
<feature type="compositionally biased region" description="Acidic residues" evidence="1">
    <location>
        <begin position="98"/>
        <end position="111"/>
    </location>
</feature>
<feature type="compositionally biased region" description="Basic and acidic residues" evidence="1">
    <location>
        <begin position="191"/>
        <end position="200"/>
    </location>
</feature>
<reference evidence="4" key="2">
    <citation type="submission" date="2020-04" db="EMBL/GenBank/DDBJ databases">
        <authorList>
            <consortium name="NCBI Genome Project"/>
        </authorList>
    </citation>
    <scope>NUCLEOTIDE SEQUENCE</scope>
    <source>
        <strain evidence="4">CBS 342.82</strain>
    </source>
</reference>
<dbReference type="Proteomes" id="UP000504637">
    <property type="component" value="Unplaced"/>
</dbReference>
<protein>
    <submittedName>
        <fullName evidence="4">Pkr1-domain-containing protein</fullName>
    </submittedName>
</protein>
<keyword evidence="3" id="KW-1185">Reference proteome</keyword>